<dbReference type="PROSITE" id="PS50089">
    <property type="entry name" value="ZF_RING_2"/>
    <property type="match status" value="1"/>
</dbReference>
<dbReference type="InterPro" id="IPR018957">
    <property type="entry name" value="Znf_C3HC4_RING-type"/>
</dbReference>
<name>A0A2K6PEQ3_RHIRO</name>
<keyword evidence="4" id="KW-0862">Zinc</keyword>
<evidence type="ECO:0000313" key="8">
    <source>
        <dbReference type="Proteomes" id="UP000233200"/>
    </source>
</evidence>
<evidence type="ECO:0000256" key="1">
    <source>
        <dbReference type="ARBA" id="ARBA00008518"/>
    </source>
</evidence>
<keyword evidence="8" id="KW-1185">Reference proteome</keyword>
<sequence length="221" mass="24920">MALPEGPAEATCALCQRAPWESVGADCGHRFCWACVVRFWAEEDGPFACPECADDCWQHAVEPSRLPRSRRRLAPARNGRASELLCRTDAGPLCAACRLAAGLEPPEWEQRWRKLLRGQENKESVEIMRKDLNDARDLHDQAESAAAVWKGHVMDHRKKALTNYKKLRAFFVEEEEHFLQEAEKEEGLPCLATPTHPSDLSPKHHFLGNPFLPQAKSSCPL</sequence>
<dbReference type="SUPFAM" id="SSF57850">
    <property type="entry name" value="RING/U-box"/>
    <property type="match status" value="1"/>
</dbReference>
<accession>A0A2K6PEQ3</accession>
<keyword evidence="3 5" id="KW-0863">Zinc-finger</keyword>
<keyword evidence="2" id="KW-0479">Metal-binding</keyword>
<proteinExistence type="inferred from homology"/>
<dbReference type="InterPro" id="IPR050143">
    <property type="entry name" value="TRIM/RBCC"/>
</dbReference>
<dbReference type="PROSITE" id="PS00518">
    <property type="entry name" value="ZF_RING_1"/>
    <property type="match status" value="1"/>
</dbReference>
<comment type="similarity">
    <text evidence="1">Belongs to the TRIM/RBCC family.</text>
</comment>
<dbReference type="InterPro" id="IPR013083">
    <property type="entry name" value="Znf_RING/FYVE/PHD"/>
</dbReference>
<evidence type="ECO:0000256" key="2">
    <source>
        <dbReference type="ARBA" id="ARBA00022723"/>
    </source>
</evidence>
<evidence type="ECO:0000256" key="3">
    <source>
        <dbReference type="ARBA" id="ARBA00022771"/>
    </source>
</evidence>
<dbReference type="GO" id="GO:0008270">
    <property type="term" value="F:zinc ion binding"/>
    <property type="evidence" value="ECO:0007669"/>
    <property type="project" value="UniProtKB-KW"/>
</dbReference>
<dbReference type="InterPro" id="IPR001841">
    <property type="entry name" value="Znf_RING"/>
</dbReference>
<evidence type="ECO:0000256" key="5">
    <source>
        <dbReference type="PROSITE-ProRule" id="PRU00175"/>
    </source>
</evidence>
<evidence type="ECO:0000256" key="4">
    <source>
        <dbReference type="ARBA" id="ARBA00022833"/>
    </source>
</evidence>
<evidence type="ECO:0000259" key="6">
    <source>
        <dbReference type="PROSITE" id="PS50089"/>
    </source>
</evidence>
<dbReference type="AlphaFoldDB" id="A0A2K6PEQ3"/>
<evidence type="ECO:0000313" key="7">
    <source>
        <dbReference type="Ensembl" id="ENSRROP00000014993.1"/>
    </source>
</evidence>
<reference evidence="7" key="1">
    <citation type="submission" date="2025-08" db="UniProtKB">
        <authorList>
            <consortium name="Ensembl"/>
        </authorList>
    </citation>
    <scope>IDENTIFICATION</scope>
</reference>
<dbReference type="Pfam" id="PF00097">
    <property type="entry name" value="zf-C3HC4"/>
    <property type="match status" value="1"/>
</dbReference>
<dbReference type="Proteomes" id="UP000233200">
    <property type="component" value="Unplaced"/>
</dbReference>
<dbReference type="GeneTree" id="ENSGT00950000183522"/>
<protein>
    <recommendedName>
        <fullName evidence="6">RING-type domain-containing protein</fullName>
    </recommendedName>
</protein>
<organism evidence="7 8">
    <name type="scientific">Rhinopithecus roxellana</name>
    <name type="common">Golden snub-nosed monkey</name>
    <name type="synonym">Pygathrix roxellana</name>
    <dbReference type="NCBI Taxonomy" id="61622"/>
    <lineage>
        <taxon>Eukaryota</taxon>
        <taxon>Metazoa</taxon>
        <taxon>Chordata</taxon>
        <taxon>Craniata</taxon>
        <taxon>Vertebrata</taxon>
        <taxon>Euteleostomi</taxon>
        <taxon>Mammalia</taxon>
        <taxon>Eutheria</taxon>
        <taxon>Euarchontoglires</taxon>
        <taxon>Primates</taxon>
        <taxon>Haplorrhini</taxon>
        <taxon>Catarrhini</taxon>
        <taxon>Cercopithecidae</taxon>
        <taxon>Colobinae</taxon>
        <taxon>Rhinopithecus</taxon>
    </lineage>
</organism>
<dbReference type="InterPro" id="IPR017907">
    <property type="entry name" value="Znf_RING_CS"/>
</dbReference>
<dbReference type="PANTHER" id="PTHR24103">
    <property type="entry name" value="E3 UBIQUITIN-PROTEIN LIGASE TRIM"/>
    <property type="match status" value="1"/>
</dbReference>
<dbReference type="Gene3D" id="3.30.40.10">
    <property type="entry name" value="Zinc/RING finger domain, C3HC4 (zinc finger)"/>
    <property type="match status" value="1"/>
</dbReference>
<feature type="domain" description="RING-type" evidence="6">
    <location>
        <begin position="12"/>
        <end position="52"/>
    </location>
</feature>
<reference evidence="7" key="2">
    <citation type="submission" date="2025-09" db="UniProtKB">
        <authorList>
            <consortium name="Ensembl"/>
        </authorList>
    </citation>
    <scope>IDENTIFICATION</scope>
</reference>
<dbReference type="SMART" id="SM00184">
    <property type="entry name" value="RING"/>
    <property type="match status" value="1"/>
</dbReference>
<dbReference type="Ensembl" id="ENSRROT00000039129.1">
    <property type="protein sequence ID" value="ENSRROP00000014993.1"/>
    <property type="gene ID" value="ENSRROG00000031688.1"/>
</dbReference>